<keyword evidence="2" id="KW-1185">Reference proteome</keyword>
<accession>A0ABP0EE24</accession>
<organism evidence="1 2">
    <name type="scientific">[Candida] anglica</name>
    <dbReference type="NCBI Taxonomy" id="148631"/>
    <lineage>
        <taxon>Eukaryota</taxon>
        <taxon>Fungi</taxon>
        <taxon>Dikarya</taxon>
        <taxon>Ascomycota</taxon>
        <taxon>Saccharomycotina</taxon>
        <taxon>Pichiomycetes</taxon>
        <taxon>Debaryomycetaceae</taxon>
        <taxon>Kurtzmaniella</taxon>
    </lineage>
</organism>
<gene>
    <name evidence="1" type="ORF">CAAN4_E18404</name>
</gene>
<dbReference type="EMBL" id="OZ004257">
    <property type="protein sequence ID" value="CAK7910190.1"/>
    <property type="molecule type" value="Genomic_DNA"/>
</dbReference>
<name>A0ABP0EE24_9ASCO</name>
<evidence type="ECO:0000313" key="1">
    <source>
        <dbReference type="EMBL" id="CAK7910190.1"/>
    </source>
</evidence>
<proteinExistence type="predicted"/>
<evidence type="ECO:0000313" key="2">
    <source>
        <dbReference type="Proteomes" id="UP001497600"/>
    </source>
</evidence>
<sequence length="265" mass="30210">MYARSIGIRLPRSGFSIPRSFHQSTSLLKAPRTGYNSADSTVNTDDILTENNPWSPTLYEDKVYIHHKRSLRSVALPSNYRLSYQPLYEAPAAKYVGILKRITLSFAVLGAYGAKLFYDSPHFDDIYAALVFGSCMVPALIVEHKTQHYVTRIFRLYNKDKPQTLENLLEDESLIMEKLNWTGGKTFNHLLKISNNDTLKLEGPPKHPLTAQYSTWRDIDPHSGVPRQYYVADNVGGLKMDRLWGIVEHNSSVDNGRYMEPPKSE</sequence>
<protein>
    <submittedName>
        <fullName evidence="1">Uncharacterized protein</fullName>
    </submittedName>
</protein>
<reference evidence="1 2" key="1">
    <citation type="submission" date="2024-01" db="EMBL/GenBank/DDBJ databases">
        <authorList>
            <consortium name="Genoscope - CEA"/>
            <person name="William W."/>
        </authorList>
    </citation>
    <scope>NUCLEOTIDE SEQUENCE [LARGE SCALE GENOMIC DNA]</scope>
    <source>
        <strain evidence="1 2">29B2s-10</strain>
    </source>
</reference>
<dbReference type="Proteomes" id="UP001497600">
    <property type="component" value="Chromosome E"/>
</dbReference>